<dbReference type="AlphaFoldDB" id="A0A8H4T0H8"/>
<proteinExistence type="predicted"/>
<dbReference type="OrthoDB" id="5097415at2759"/>
<gene>
    <name evidence="2" type="ORF">FGADI_9243</name>
</gene>
<name>A0A8H4T0H8_9HYPO</name>
<reference evidence="2" key="1">
    <citation type="journal article" date="2020" name="BMC Genomics">
        <title>Correction to: Identification and distribution of gene clusters required for synthesis of sphingolipid metabolism inhibitors in diverse species of the filamentous fungus Fusarium.</title>
        <authorList>
            <person name="Kim H.S."/>
            <person name="Lohmar J.M."/>
            <person name="Busman M."/>
            <person name="Brown D.W."/>
            <person name="Naumann T.A."/>
            <person name="Divon H.H."/>
            <person name="Lysoe E."/>
            <person name="Uhlig S."/>
            <person name="Proctor R.H."/>
        </authorList>
    </citation>
    <scope>NUCLEOTIDE SEQUENCE</scope>
    <source>
        <strain evidence="2">NRRL 45417</strain>
    </source>
</reference>
<evidence type="ECO:0000313" key="2">
    <source>
        <dbReference type="EMBL" id="KAF4948959.1"/>
    </source>
</evidence>
<keyword evidence="3" id="KW-1185">Reference proteome</keyword>
<sequence length="273" mass="31014">MEMSFQFHRPLRSWPTTKFQAEIYQSQDKQRRCDPDYTPVQEVSLQDSHSRSVSVSSAYSVPETFPRRNLKIETASQLRSFSADSGRILRPPLELHQRPFLAPKQIQQAKPAVTQTHHSNTDSIWSLEPPLVPPKDHLRTSPPQGHSPDISREGDADRLKHNTFGYLEPPPAYTSYWSETSGSESGTDTEDEDELTDIEEAVLESSEVDKNLVRFSIIEAHRVSFHTWILNPKTAGVPPDAPLKLNLRGQIENGYIAWPACSKKAKRWGVIFQ</sequence>
<protein>
    <submittedName>
        <fullName evidence="2">Uncharacterized protein</fullName>
    </submittedName>
</protein>
<accession>A0A8H4T0H8</accession>
<dbReference type="EMBL" id="JABFAI010000249">
    <property type="protein sequence ID" value="KAF4948959.1"/>
    <property type="molecule type" value="Genomic_DNA"/>
</dbReference>
<organism evidence="2 3">
    <name type="scientific">Fusarium gaditjirri</name>
    <dbReference type="NCBI Taxonomy" id="282569"/>
    <lineage>
        <taxon>Eukaryota</taxon>
        <taxon>Fungi</taxon>
        <taxon>Dikarya</taxon>
        <taxon>Ascomycota</taxon>
        <taxon>Pezizomycotina</taxon>
        <taxon>Sordariomycetes</taxon>
        <taxon>Hypocreomycetidae</taxon>
        <taxon>Hypocreales</taxon>
        <taxon>Nectriaceae</taxon>
        <taxon>Fusarium</taxon>
        <taxon>Fusarium nisikadoi species complex</taxon>
    </lineage>
</organism>
<evidence type="ECO:0000313" key="3">
    <source>
        <dbReference type="Proteomes" id="UP000604273"/>
    </source>
</evidence>
<reference evidence="2" key="2">
    <citation type="submission" date="2020-05" db="EMBL/GenBank/DDBJ databases">
        <authorList>
            <person name="Kim H.-S."/>
            <person name="Proctor R.H."/>
            <person name="Brown D.W."/>
        </authorList>
    </citation>
    <scope>NUCLEOTIDE SEQUENCE</scope>
    <source>
        <strain evidence="2">NRRL 45417</strain>
    </source>
</reference>
<comment type="caution">
    <text evidence="2">The sequence shown here is derived from an EMBL/GenBank/DDBJ whole genome shotgun (WGS) entry which is preliminary data.</text>
</comment>
<dbReference type="Proteomes" id="UP000604273">
    <property type="component" value="Unassembled WGS sequence"/>
</dbReference>
<feature type="region of interest" description="Disordered" evidence="1">
    <location>
        <begin position="112"/>
        <end position="156"/>
    </location>
</feature>
<feature type="compositionally biased region" description="Polar residues" evidence="1">
    <location>
        <begin position="112"/>
        <end position="124"/>
    </location>
</feature>
<evidence type="ECO:0000256" key="1">
    <source>
        <dbReference type="SAM" id="MobiDB-lite"/>
    </source>
</evidence>